<feature type="chain" id="PRO_5017044712" description="phospholipase D" evidence="7">
    <location>
        <begin position="22"/>
        <end position="176"/>
    </location>
</feature>
<dbReference type="Proteomes" id="UP000254332">
    <property type="component" value="Unassembled WGS sequence"/>
</dbReference>
<dbReference type="CDD" id="cd09170">
    <property type="entry name" value="PLDc_Nuc"/>
    <property type="match status" value="1"/>
</dbReference>
<dbReference type="GO" id="GO:0016891">
    <property type="term" value="F:RNA endonuclease activity producing 5'-phosphomonoesters, hydrolytic mechanism"/>
    <property type="evidence" value="ECO:0007669"/>
    <property type="project" value="TreeGrafter"/>
</dbReference>
<dbReference type="SUPFAM" id="SSF56024">
    <property type="entry name" value="Phospholipase D/nuclease"/>
    <property type="match status" value="1"/>
</dbReference>
<evidence type="ECO:0000256" key="5">
    <source>
        <dbReference type="ARBA" id="ARBA00022963"/>
    </source>
</evidence>
<accession>A0A379SEA9</accession>
<proteinExistence type="inferred from homology"/>
<dbReference type="EMBL" id="UGWQ01000004">
    <property type="protein sequence ID" value="SUG27737.1"/>
    <property type="molecule type" value="Genomic_DNA"/>
</dbReference>
<keyword evidence="4 9" id="KW-0378">Hydrolase</keyword>
<keyword evidence="7" id="KW-0732">Signal</keyword>
<protein>
    <recommendedName>
        <fullName evidence="3">phospholipase D</fullName>
        <ecNumber evidence="3">3.1.4.4</ecNumber>
    </recommendedName>
</protein>
<keyword evidence="6" id="KW-0443">Lipid metabolism</keyword>
<sequence>MRKSLFLALAITMAAPTFANAEPVFSVGFSPSHGHSALDVVLSAIKGAKSSVDIAAYSFTSKPIAAALVAAKNRGIAVRVVADPKANAKYTDVTFLSNQGVPVRIDGQYADGYMHNKFMIVDGDTVQTGSFNYSVSAVSRNAENALLVQHSPELAKAYQAEFNRLWNESAVLTNRY</sequence>
<evidence type="ECO:0000256" key="3">
    <source>
        <dbReference type="ARBA" id="ARBA00012027"/>
    </source>
</evidence>
<comment type="similarity">
    <text evidence="2">Belongs to the phospholipase D family.</text>
</comment>
<evidence type="ECO:0000256" key="6">
    <source>
        <dbReference type="ARBA" id="ARBA00023098"/>
    </source>
</evidence>
<evidence type="ECO:0000256" key="2">
    <source>
        <dbReference type="ARBA" id="ARBA00008664"/>
    </source>
</evidence>
<dbReference type="SMART" id="SM00155">
    <property type="entry name" value="PLDc"/>
    <property type="match status" value="1"/>
</dbReference>
<dbReference type="InterPro" id="IPR051406">
    <property type="entry name" value="PLD_domain"/>
</dbReference>
<reference evidence="9 10" key="1">
    <citation type="submission" date="2018-06" db="EMBL/GenBank/DDBJ databases">
        <authorList>
            <consortium name="Pathogen Informatics"/>
            <person name="Doyle S."/>
        </authorList>
    </citation>
    <scope>NUCLEOTIDE SEQUENCE [LARGE SCALE GENOMIC DNA]</scope>
    <source>
        <strain evidence="9 10">NCTC10718</strain>
    </source>
</reference>
<dbReference type="InterPro" id="IPR001736">
    <property type="entry name" value="PLipase_D/transphosphatidylase"/>
</dbReference>
<evidence type="ECO:0000259" key="8">
    <source>
        <dbReference type="PROSITE" id="PS50035"/>
    </source>
</evidence>
<evidence type="ECO:0000313" key="9">
    <source>
        <dbReference type="EMBL" id="SUG27737.1"/>
    </source>
</evidence>
<keyword evidence="5" id="KW-0442">Lipid degradation</keyword>
<feature type="domain" description="PLD phosphodiesterase" evidence="8">
    <location>
        <begin position="110"/>
        <end position="137"/>
    </location>
</feature>
<evidence type="ECO:0000256" key="1">
    <source>
        <dbReference type="ARBA" id="ARBA00000798"/>
    </source>
</evidence>
<dbReference type="InterPro" id="IPR025202">
    <property type="entry name" value="PLD-like_dom"/>
</dbReference>
<gene>
    <name evidence="9" type="primary">pld_1</name>
    <name evidence="9" type="ORF">NCTC10718_05065</name>
</gene>
<dbReference type="PROSITE" id="PS50035">
    <property type="entry name" value="PLD"/>
    <property type="match status" value="1"/>
</dbReference>
<dbReference type="GO" id="GO:0016042">
    <property type="term" value="P:lipid catabolic process"/>
    <property type="evidence" value="ECO:0007669"/>
    <property type="project" value="UniProtKB-KW"/>
</dbReference>
<dbReference type="Pfam" id="PF13091">
    <property type="entry name" value="PLDc_2"/>
    <property type="match status" value="1"/>
</dbReference>
<feature type="signal peptide" evidence="7">
    <location>
        <begin position="1"/>
        <end position="21"/>
    </location>
</feature>
<name>A0A379SEA9_SALER</name>
<evidence type="ECO:0000256" key="7">
    <source>
        <dbReference type="SAM" id="SignalP"/>
    </source>
</evidence>
<dbReference type="EC" id="3.1.4.4" evidence="3"/>
<evidence type="ECO:0000313" key="10">
    <source>
        <dbReference type="Proteomes" id="UP000254332"/>
    </source>
</evidence>
<dbReference type="PANTHER" id="PTHR43856:SF1">
    <property type="entry name" value="MITOCHONDRIAL CARDIOLIPIN HYDROLASE"/>
    <property type="match status" value="1"/>
</dbReference>
<dbReference type="AlphaFoldDB" id="A0A379SEA9"/>
<dbReference type="GO" id="GO:0004630">
    <property type="term" value="F:phospholipase D activity"/>
    <property type="evidence" value="ECO:0007669"/>
    <property type="project" value="UniProtKB-EC"/>
</dbReference>
<evidence type="ECO:0000256" key="4">
    <source>
        <dbReference type="ARBA" id="ARBA00022801"/>
    </source>
</evidence>
<dbReference type="Gene3D" id="3.30.870.10">
    <property type="entry name" value="Endonuclease Chain A"/>
    <property type="match status" value="1"/>
</dbReference>
<comment type="catalytic activity">
    <reaction evidence="1">
        <text>a 1,2-diacyl-sn-glycero-3-phosphocholine + H2O = a 1,2-diacyl-sn-glycero-3-phosphate + choline + H(+)</text>
        <dbReference type="Rhea" id="RHEA:14445"/>
        <dbReference type="ChEBI" id="CHEBI:15354"/>
        <dbReference type="ChEBI" id="CHEBI:15377"/>
        <dbReference type="ChEBI" id="CHEBI:15378"/>
        <dbReference type="ChEBI" id="CHEBI:57643"/>
        <dbReference type="ChEBI" id="CHEBI:58608"/>
        <dbReference type="EC" id="3.1.4.4"/>
    </reaction>
</comment>
<organism evidence="9 10">
    <name type="scientific">Salmonella enterica</name>
    <name type="common">Salmonella choleraesuis</name>
    <dbReference type="NCBI Taxonomy" id="28901"/>
    <lineage>
        <taxon>Bacteria</taxon>
        <taxon>Pseudomonadati</taxon>
        <taxon>Pseudomonadota</taxon>
        <taxon>Gammaproteobacteria</taxon>
        <taxon>Enterobacterales</taxon>
        <taxon>Enterobacteriaceae</taxon>
        <taxon>Salmonella</taxon>
    </lineage>
</organism>
<dbReference type="GO" id="GO:0006793">
    <property type="term" value="P:phosphorus metabolic process"/>
    <property type="evidence" value="ECO:0007669"/>
    <property type="project" value="UniProtKB-ARBA"/>
</dbReference>
<dbReference type="PANTHER" id="PTHR43856">
    <property type="entry name" value="CARDIOLIPIN HYDROLASE"/>
    <property type="match status" value="1"/>
</dbReference>